<dbReference type="Pfam" id="PF07517">
    <property type="entry name" value="SecA_DEAD"/>
    <property type="match status" value="1"/>
</dbReference>
<name>A0A2K8LFI8_9PROT</name>
<evidence type="ECO:0000256" key="3">
    <source>
        <dbReference type="ARBA" id="ARBA00022448"/>
    </source>
</evidence>
<dbReference type="SUPFAM" id="SSF81767">
    <property type="entry name" value="Pre-protein crosslinking domain of SecA"/>
    <property type="match status" value="1"/>
</dbReference>
<evidence type="ECO:0000256" key="15">
    <source>
        <dbReference type="HAMAP-Rule" id="MF_01382"/>
    </source>
</evidence>
<dbReference type="InterPro" id="IPR000185">
    <property type="entry name" value="SecA"/>
</dbReference>
<dbReference type="Pfam" id="PF21090">
    <property type="entry name" value="P-loop_SecA"/>
    <property type="match status" value="1"/>
</dbReference>
<dbReference type="PRINTS" id="PR00906">
    <property type="entry name" value="SECA"/>
</dbReference>
<evidence type="ECO:0000259" key="18">
    <source>
        <dbReference type="PROSITE" id="PS51192"/>
    </source>
</evidence>
<dbReference type="SMART" id="SM00957">
    <property type="entry name" value="SecA_DEAD"/>
    <property type="match status" value="1"/>
</dbReference>
<comment type="subcellular location">
    <subcellularLocation>
        <location evidence="15">Cell membrane</location>
        <topology evidence="15">Peripheral membrane protein</topology>
        <orientation evidence="15">Cytoplasmic side</orientation>
    </subcellularLocation>
    <subcellularLocation>
        <location evidence="15">Cytoplasm</location>
    </subcellularLocation>
    <text evidence="15">Distribution is 50-50.</text>
</comment>
<dbReference type="InterPro" id="IPR011115">
    <property type="entry name" value="SecA_DEAD"/>
</dbReference>
<dbReference type="InterPro" id="IPR036670">
    <property type="entry name" value="SecA_X-link_sf"/>
</dbReference>
<dbReference type="OrthoDB" id="5287107at2"/>
<dbReference type="GO" id="GO:0046872">
    <property type="term" value="F:metal ion binding"/>
    <property type="evidence" value="ECO:0007669"/>
    <property type="project" value="UniProtKB-KW"/>
</dbReference>
<dbReference type="Proteomes" id="UP000231637">
    <property type="component" value="Chromosome"/>
</dbReference>
<feature type="domain" description="SecA family profile" evidence="20">
    <location>
        <begin position="2"/>
        <end position="610"/>
    </location>
</feature>
<dbReference type="HAMAP" id="MF_01382">
    <property type="entry name" value="SecA"/>
    <property type="match status" value="1"/>
</dbReference>
<dbReference type="PROSITE" id="PS51192">
    <property type="entry name" value="HELICASE_ATP_BIND_1"/>
    <property type="match status" value="1"/>
</dbReference>
<dbReference type="GO" id="GO:0065002">
    <property type="term" value="P:intracellular protein transmembrane transport"/>
    <property type="evidence" value="ECO:0007669"/>
    <property type="project" value="UniProtKB-UniRule"/>
</dbReference>
<evidence type="ECO:0000256" key="16">
    <source>
        <dbReference type="RuleBase" id="RU003874"/>
    </source>
</evidence>
<dbReference type="PANTHER" id="PTHR30612:SF0">
    <property type="entry name" value="CHLOROPLAST PROTEIN-TRANSPORTING ATPASE"/>
    <property type="match status" value="1"/>
</dbReference>
<evidence type="ECO:0000256" key="1">
    <source>
        <dbReference type="ARBA" id="ARBA00001947"/>
    </source>
</evidence>
<dbReference type="Gene3D" id="3.90.1440.10">
    <property type="entry name" value="SecA, preprotein cross-linking domain"/>
    <property type="match status" value="1"/>
</dbReference>
<keyword evidence="11 15" id="KW-0653">Protein transport</keyword>
<keyword evidence="6" id="KW-0997">Cell inner membrane</keyword>
<keyword evidence="3 15" id="KW-0813">Transport</keyword>
<evidence type="ECO:0000256" key="5">
    <source>
        <dbReference type="ARBA" id="ARBA00022490"/>
    </source>
</evidence>
<keyword evidence="7" id="KW-0479">Metal-binding</keyword>
<evidence type="ECO:0000259" key="20">
    <source>
        <dbReference type="PROSITE" id="PS51196"/>
    </source>
</evidence>
<dbReference type="InterPro" id="IPR027417">
    <property type="entry name" value="P-loop_NTPase"/>
</dbReference>
<dbReference type="NCBIfam" id="TIGR00963">
    <property type="entry name" value="secA"/>
    <property type="match status" value="1"/>
</dbReference>
<dbReference type="KEGG" id="mfn:Ga0123462_2202"/>
<dbReference type="RefSeq" id="WP_100266317.1">
    <property type="nucleotide sequence ID" value="NZ_CP018800.1"/>
</dbReference>
<keyword evidence="13 15" id="KW-0811">Translocation</keyword>
<dbReference type="GO" id="GO:0005886">
    <property type="term" value="C:plasma membrane"/>
    <property type="evidence" value="ECO:0007669"/>
    <property type="project" value="UniProtKB-SubCell"/>
</dbReference>
<dbReference type="InterPro" id="IPR044722">
    <property type="entry name" value="SecA_SF2_C"/>
</dbReference>
<dbReference type="GO" id="GO:0005524">
    <property type="term" value="F:ATP binding"/>
    <property type="evidence" value="ECO:0007669"/>
    <property type="project" value="UniProtKB-UniRule"/>
</dbReference>
<dbReference type="InterPro" id="IPR020937">
    <property type="entry name" value="SecA_CS"/>
</dbReference>
<feature type="domain" description="Helicase ATP-binding" evidence="18">
    <location>
        <begin position="88"/>
        <end position="246"/>
    </location>
</feature>
<dbReference type="GO" id="GO:0005829">
    <property type="term" value="C:cytosol"/>
    <property type="evidence" value="ECO:0007669"/>
    <property type="project" value="TreeGrafter"/>
</dbReference>
<dbReference type="PROSITE" id="PS51196">
    <property type="entry name" value="SECA_MOTOR_DEAD"/>
    <property type="match status" value="1"/>
</dbReference>
<evidence type="ECO:0000256" key="6">
    <source>
        <dbReference type="ARBA" id="ARBA00022519"/>
    </source>
</evidence>
<dbReference type="GO" id="GO:0031522">
    <property type="term" value="C:cell envelope Sec protein transport complex"/>
    <property type="evidence" value="ECO:0007669"/>
    <property type="project" value="TreeGrafter"/>
</dbReference>
<comment type="subunit">
    <text evidence="15">Monomer and homodimer. Part of the essential Sec protein translocation apparatus which comprises SecA, SecYEG and auxiliary proteins SecDF-YajC and YidC.</text>
</comment>
<feature type="compositionally biased region" description="Basic residues" evidence="17">
    <location>
        <begin position="873"/>
        <end position="883"/>
    </location>
</feature>
<dbReference type="InterPro" id="IPR014001">
    <property type="entry name" value="Helicase_ATP-bd"/>
</dbReference>
<evidence type="ECO:0000256" key="14">
    <source>
        <dbReference type="ARBA" id="ARBA00023136"/>
    </source>
</evidence>
<evidence type="ECO:0000256" key="13">
    <source>
        <dbReference type="ARBA" id="ARBA00023010"/>
    </source>
</evidence>
<comment type="catalytic activity">
    <reaction evidence="15">
        <text>ATP + H2O + cellular proteinSide 1 = ADP + phosphate + cellular proteinSide 2.</text>
        <dbReference type="EC" id="7.4.2.8"/>
    </reaction>
</comment>
<evidence type="ECO:0000313" key="21">
    <source>
        <dbReference type="EMBL" id="ATX83036.1"/>
    </source>
</evidence>
<dbReference type="EMBL" id="CP018800">
    <property type="protein sequence ID" value="ATX83036.1"/>
    <property type="molecule type" value="Genomic_DNA"/>
</dbReference>
<organism evidence="21 22">
    <name type="scientific">Mariprofundus ferrinatatus</name>
    <dbReference type="NCBI Taxonomy" id="1921087"/>
    <lineage>
        <taxon>Bacteria</taxon>
        <taxon>Pseudomonadati</taxon>
        <taxon>Pseudomonadota</taxon>
        <taxon>Candidatius Mariprofundia</taxon>
        <taxon>Mariprofundales</taxon>
        <taxon>Mariprofundaceae</taxon>
        <taxon>Mariprofundus</taxon>
    </lineage>
</organism>
<feature type="binding site" evidence="15">
    <location>
        <begin position="104"/>
        <end position="108"/>
    </location>
    <ligand>
        <name>ATP</name>
        <dbReference type="ChEBI" id="CHEBI:30616"/>
    </ligand>
</feature>
<dbReference type="InterPro" id="IPR014018">
    <property type="entry name" value="SecA_motor_DEAD"/>
</dbReference>
<reference evidence="21 22" key="1">
    <citation type="submission" date="2016-12" db="EMBL/GenBank/DDBJ databases">
        <title>Isolation and genomic insights into novel planktonic Zetaproteobacteria from stratified waters of the Chesapeake Bay.</title>
        <authorList>
            <person name="McAllister S.M."/>
            <person name="Kato S."/>
            <person name="Chan C.S."/>
            <person name="Chiu B.K."/>
            <person name="Field E.K."/>
        </authorList>
    </citation>
    <scope>NUCLEOTIDE SEQUENCE [LARGE SCALE GENOMIC DNA]</scope>
    <source>
        <strain evidence="21 22">CP-8</strain>
    </source>
</reference>
<feature type="binding site" evidence="15">
    <location>
        <position position="86"/>
    </location>
    <ligand>
        <name>ATP</name>
        <dbReference type="ChEBI" id="CHEBI:30616"/>
    </ligand>
</feature>
<dbReference type="GO" id="GO:0006605">
    <property type="term" value="P:protein targeting"/>
    <property type="evidence" value="ECO:0007669"/>
    <property type="project" value="UniProtKB-UniRule"/>
</dbReference>
<evidence type="ECO:0000256" key="11">
    <source>
        <dbReference type="ARBA" id="ARBA00022927"/>
    </source>
</evidence>
<keyword evidence="8 15" id="KW-0547">Nucleotide-binding</keyword>
<comment type="similarity">
    <text evidence="2 15 16">Belongs to the SecA family.</text>
</comment>
<dbReference type="GO" id="GO:0008564">
    <property type="term" value="F:protein-exporting ATPase activity"/>
    <property type="evidence" value="ECO:0007669"/>
    <property type="project" value="UniProtKB-EC"/>
</dbReference>
<dbReference type="InterPro" id="IPR036266">
    <property type="entry name" value="SecA_Wing/Scaffold_sf"/>
</dbReference>
<dbReference type="CDD" id="cd17928">
    <property type="entry name" value="DEXDc_SecA"/>
    <property type="match status" value="1"/>
</dbReference>
<evidence type="ECO:0000256" key="9">
    <source>
        <dbReference type="ARBA" id="ARBA00022833"/>
    </source>
</evidence>
<dbReference type="GO" id="GO:0043952">
    <property type="term" value="P:protein transport by the Sec complex"/>
    <property type="evidence" value="ECO:0007669"/>
    <property type="project" value="UniProtKB-ARBA"/>
</dbReference>
<dbReference type="SMART" id="SM00958">
    <property type="entry name" value="SecA_PP_bind"/>
    <property type="match status" value="1"/>
</dbReference>
<dbReference type="FunFam" id="3.40.50.300:FF:000334">
    <property type="entry name" value="Protein translocase subunit SecA"/>
    <property type="match status" value="1"/>
</dbReference>
<evidence type="ECO:0000256" key="4">
    <source>
        <dbReference type="ARBA" id="ARBA00022475"/>
    </source>
</evidence>
<feature type="domain" description="Helicase C-terminal" evidence="19">
    <location>
        <begin position="416"/>
        <end position="626"/>
    </location>
</feature>
<dbReference type="InterPro" id="IPR001650">
    <property type="entry name" value="Helicase_C-like"/>
</dbReference>
<sequence>MFNVLTKLFGSRNDRLLKELWPMAEQINALEADMQALSDEELAGKTVEFRQRIADGATVDDLLFEAFAVVREASVRALGMRHFDVQLIGGIILHQGKIAEMKTGEGKTLTATLPVYLNALPGKGAHVITVNDYLARRDAENMGKLYGFLGLSTGVIVHGISNEERQQAYASDITYGTNNEFGFDYLRDNMAFSAEELVQRGHHYAIVDEVDSILIDEARTPLIISGPAEQATELYKQADGLIKQLNEEDYEKDEKDRAISYTEIGNDHVEELFRNAGLLINGNLYDPENVNLMHAATQALRANHLFAREKDYIVRSDEVIIIDEFTGRMMPGRRYSDGLHQALEAKEGVTVQPENQTLASITFQNYFRMYDKLAGMTGTADTEAEEFQKIYSLEVVIVPTNKDMIRNDVADVIYRDTEDKFNAIVSDIETVHKEGAPLLVGTTSIEKSEYLSELLKKKGIKHEVLNAKHHEREAEIVAQAGRKNAVTIATNMAGRGTDIMLGGNPDMLISQLPQGLSEADRKTKAKEIREACQAEHVEVVELGGLHILGTERHESRRIDNQLRGRSGRQGDPGVTRFYLSLEDDLMRIFGGEKMQSMLTKMGFEQGEAIEHPWVTKAIENSQKKVEGRNFDIRKQLLEYDDVMNQQRDVVYSQRRELLRADDVADVIDDMQADLAAHLAAEFLDGHPEAWHMDELKDALMERLTVESDPQAWLASDDVDTADDMAVKIKEALQAHMAAKEAITGAEQMRGFEKYLVLNILDHHWKEHLLAMDHLRQSVGLRGYAQKQPIQEYKRESFELFEGMLDKVREQTMVALHSVQVEQQAPIVEEPAREDPSKVNYSHGADETDEDHHTYKREHPKVGRNDPCPCGSGKKYKQCHGRRN</sequence>
<gene>
    <name evidence="15" type="primary">secA</name>
    <name evidence="21" type="ORF">Ga0123462_2202</name>
</gene>
<dbReference type="PANTHER" id="PTHR30612">
    <property type="entry name" value="SECA INNER MEMBRANE COMPONENT OF SEC PROTEIN SECRETION SYSTEM"/>
    <property type="match status" value="1"/>
</dbReference>
<dbReference type="FunFam" id="3.40.50.300:FF:000113">
    <property type="entry name" value="Preprotein translocase subunit SecA"/>
    <property type="match status" value="1"/>
</dbReference>
<evidence type="ECO:0000256" key="17">
    <source>
        <dbReference type="SAM" id="MobiDB-lite"/>
    </source>
</evidence>
<evidence type="ECO:0000256" key="2">
    <source>
        <dbReference type="ARBA" id="ARBA00007650"/>
    </source>
</evidence>
<keyword evidence="22" id="KW-1185">Reference proteome</keyword>
<dbReference type="InterPro" id="IPR011130">
    <property type="entry name" value="SecA_preprotein_X-link_dom"/>
</dbReference>
<dbReference type="FunFam" id="1.10.3060.10:FF:000003">
    <property type="entry name" value="Protein translocase subunit SecA"/>
    <property type="match status" value="1"/>
</dbReference>
<evidence type="ECO:0000256" key="7">
    <source>
        <dbReference type="ARBA" id="ARBA00022723"/>
    </source>
</evidence>
<dbReference type="Gene3D" id="1.10.3060.10">
    <property type="entry name" value="Helical scaffold and wing domains of SecA"/>
    <property type="match status" value="1"/>
</dbReference>
<proteinExistence type="inferred from homology"/>
<evidence type="ECO:0000259" key="19">
    <source>
        <dbReference type="PROSITE" id="PS51194"/>
    </source>
</evidence>
<dbReference type="InterPro" id="IPR011116">
    <property type="entry name" value="SecA_Wing/Scaffold"/>
</dbReference>
<evidence type="ECO:0000256" key="10">
    <source>
        <dbReference type="ARBA" id="ARBA00022840"/>
    </source>
</evidence>
<keyword evidence="5 15" id="KW-0963">Cytoplasm</keyword>
<feature type="compositionally biased region" description="Basic and acidic residues" evidence="17">
    <location>
        <begin position="843"/>
        <end position="852"/>
    </location>
</feature>
<dbReference type="Pfam" id="PF02810">
    <property type="entry name" value="SEC-C"/>
    <property type="match status" value="1"/>
</dbReference>
<protein>
    <recommendedName>
        <fullName evidence="15 16">Protein translocase subunit SecA</fullName>
        <ecNumber evidence="15">7.4.2.8</ecNumber>
    </recommendedName>
</protein>
<dbReference type="Pfam" id="PF01043">
    <property type="entry name" value="SecA_PP_bind"/>
    <property type="match status" value="1"/>
</dbReference>
<dbReference type="FunFam" id="3.90.1440.10:FF:000001">
    <property type="entry name" value="Preprotein translocase subunit SecA"/>
    <property type="match status" value="1"/>
</dbReference>
<dbReference type="AlphaFoldDB" id="A0A2K8LFI8"/>
<keyword evidence="4 15" id="KW-1003">Cell membrane</keyword>
<dbReference type="EC" id="7.4.2.8" evidence="15"/>
<dbReference type="SUPFAM" id="SSF81886">
    <property type="entry name" value="Helical scaffold and wing domains of SecA"/>
    <property type="match status" value="1"/>
</dbReference>
<comment type="cofactor">
    <cofactor evidence="1">
        <name>Zn(2+)</name>
        <dbReference type="ChEBI" id="CHEBI:29105"/>
    </cofactor>
</comment>
<dbReference type="InterPro" id="IPR004027">
    <property type="entry name" value="SEC_C_motif"/>
</dbReference>
<dbReference type="NCBIfam" id="NF009538">
    <property type="entry name" value="PRK12904.1"/>
    <property type="match status" value="1"/>
</dbReference>
<dbReference type="Gene3D" id="3.40.50.300">
    <property type="entry name" value="P-loop containing nucleotide triphosphate hydrolases"/>
    <property type="match status" value="2"/>
</dbReference>
<dbReference type="GO" id="GO:0017038">
    <property type="term" value="P:protein import"/>
    <property type="evidence" value="ECO:0007669"/>
    <property type="project" value="InterPro"/>
</dbReference>
<dbReference type="SUPFAM" id="SSF52540">
    <property type="entry name" value="P-loop containing nucleoside triphosphate hydrolases"/>
    <property type="match status" value="2"/>
</dbReference>
<evidence type="ECO:0000256" key="8">
    <source>
        <dbReference type="ARBA" id="ARBA00022741"/>
    </source>
</evidence>
<keyword evidence="14 15" id="KW-0472">Membrane</keyword>
<keyword evidence="12 15" id="KW-1278">Translocase</keyword>
<keyword evidence="9" id="KW-0862">Zinc</keyword>
<dbReference type="PROSITE" id="PS51194">
    <property type="entry name" value="HELICASE_CTER"/>
    <property type="match status" value="1"/>
</dbReference>
<dbReference type="CDD" id="cd18803">
    <property type="entry name" value="SF2_C_secA"/>
    <property type="match status" value="1"/>
</dbReference>
<accession>A0A2K8LFI8</accession>
<evidence type="ECO:0000313" key="22">
    <source>
        <dbReference type="Proteomes" id="UP000231637"/>
    </source>
</evidence>
<feature type="binding site" evidence="15">
    <location>
        <position position="498"/>
    </location>
    <ligand>
        <name>ATP</name>
        <dbReference type="ChEBI" id="CHEBI:30616"/>
    </ligand>
</feature>
<feature type="region of interest" description="Disordered" evidence="17">
    <location>
        <begin position="824"/>
        <end position="883"/>
    </location>
</feature>
<evidence type="ECO:0000256" key="12">
    <source>
        <dbReference type="ARBA" id="ARBA00022967"/>
    </source>
</evidence>
<dbReference type="Pfam" id="PF07516">
    <property type="entry name" value="SecA_SW"/>
    <property type="match status" value="1"/>
</dbReference>
<comment type="function">
    <text evidence="15">Part of the Sec protein translocase complex. Interacts with the SecYEG preprotein conducting channel. Has a central role in coupling the hydrolysis of ATP to the transfer of proteins into and across the cell membrane, serving as an ATP-driven molecular motor driving the stepwise translocation of polypeptide chains across the membrane.</text>
</comment>
<dbReference type="PROSITE" id="PS01312">
    <property type="entry name" value="SECA"/>
    <property type="match status" value="1"/>
</dbReference>
<keyword evidence="10 15" id="KW-0067">ATP-binding</keyword>